<evidence type="ECO:0000256" key="1">
    <source>
        <dbReference type="SAM" id="MobiDB-lite"/>
    </source>
</evidence>
<reference evidence="2 3" key="1">
    <citation type="submission" date="2016-04" db="EMBL/GenBank/DDBJ databases">
        <title>Draft genome sequence of freshwater magnetotactic bacteria Magnetospirillum marisnigri SP-1 and Magnetospirillum moscoviense BB-1.</title>
        <authorList>
            <person name="Koziaeva V."/>
            <person name="Dziuba M.V."/>
            <person name="Ivanov T.M."/>
            <person name="Kuznetsov B."/>
            <person name="Grouzdev D.S."/>
        </authorList>
    </citation>
    <scope>NUCLEOTIDE SEQUENCE [LARGE SCALE GENOMIC DNA]</scope>
    <source>
        <strain evidence="2 3">SP-1</strain>
    </source>
</reference>
<feature type="compositionally biased region" description="Pro residues" evidence="1">
    <location>
        <begin position="35"/>
        <end position="51"/>
    </location>
</feature>
<accession>A0A178M5N2</accession>
<dbReference type="RefSeq" id="WP_245651323.1">
    <property type="nucleotide sequence ID" value="NZ_LWQT01000120.1"/>
</dbReference>
<protein>
    <recommendedName>
        <fullName evidence="4">Pole-organizing protein PopZ</fullName>
    </recommendedName>
</protein>
<gene>
    <name evidence="2" type="ORF">A6A04_09355</name>
</gene>
<dbReference type="STRING" id="1285242.A6A04_09355"/>
<sequence>MSEDKAQQEPSMEDILASIRRILSEDEAEDKPKAPEPPPPEPEPEPMPPPEPEPEPEPEPVAFAQDDIDSLFDTPAPAPEPEPEPMPIPEPEPEMDDDILELTEDMVMEEAPSEPEPAFDINDFKPDLGSFDPEPEPEPYIPPPPPPRRVPMDDSGLMAQPNIDHGASLLSNLAREIVRQKAFGLGNSAVTLEDLVNELLRPILKEWLDQNLPYMIERIVKKEIERMVNRSEDY</sequence>
<name>A0A178M5N2_9PROT</name>
<evidence type="ECO:0000313" key="2">
    <source>
        <dbReference type="EMBL" id="OAN44070.1"/>
    </source>
</evidence>
<organism evidence="2 3">
    <name type="scientific">Paramagnetospirillum marisnigri</name>
    <dbReference type="NCBI Taxonomy" id="1285242"/>
    <lineage>
        <taxon>Bacteria</taxon>
        <taxon>Pseudomonadati</taxon>
        <taxon>Pseudomonadota</taxon>
        <taxon>Alphaproteobacteria</taxon>
        <taxon>Rhodospirillales</taxon>
        <taxon>Magnetospirillaceae</taxon>
        <taxon>Paramagnetospirillum</taxon>
    </lineage>
</organism>
<proteinExistence type="predicted"/>
<dbReference type="Pfam" id="PF10691">
    <property type="entry name" value="DUF2497"/>
    <property type="match status" value="1"/>
</dbReference>
<comment type="caution">
    <text evidence="2">The sequence shown here is derived from an EMBL/GenBank/DDBJ whole genome shotgun (WGS) entry which is preliminary data.</text>
</comment>
<dbReference type="PRINTS" id="PR01217">
    <property type="entry name" value="PRICHEXTENSN"/>
</dbReference>
<feature type="compositionally biased region" description="Pro residues" evidence="1">
    <location>
        <begin position="76"/>
        <end position="90"/>
    </location>
</feature>
<dbReference type="InterPro" id="IPR019632">
    <property type="entry name" value="DUF2497"/>
</dbReference>
<dbReference type="EMBL" id="LWQT01000120">
    <property type="protein sequence ID" value="OAN44070.1"/>
    <property type="molecule type" value="Genomic_DNA"/>
</dbReference>
<dbReference type="AlphaFoldDB" id="A0A178M5N2"/>
<evidence type="ECO:0008006" key="4">
    <source>
        <dbReference type="Google" id="ProtNLM"/>
    </source>
</evidence>
<evidence type="ECO:0000313" key="3">
    <source>
        <dbReference type="Proteomes" id="UP000078428"/>
    </source>
</evidence>
<dbReference type="Proteomes" id="UP000078428">
    <property type="component" value="Unassembled WGS sequence"/>
</dbReference>
<feature type="region of interest" description="Disordered" evidence="1">
    <location>
        <begin position="1"/>
        <end position="96"/>
    </location>
</feature>
<keyword evidence="3" id="KW-1185">Reference proteome</keyword>